<dbReference type="PROSITE" id="PS51146">
    <property type="entry name" value="KAIC"/>
    <property type="match status" value="2"/>
</dbReference>
<evidence type="ECO:0000256" key="1">
    <source>
        <dbReference type="ARBA" id="ARBA00012513"/>
    </source>
</evidence>
<protein>
    <recommendedName>
        <fullName evidence="1">non-specific serine/threonine protein kinase</fullName>
        <ecNumber evidence="1">2.7.11.1</ecNumber>
    </recommendedName>
</protein>
<gene>
    <name evidence="8" type="ORF">IB75_06930</name>
</gene>
<dbReference type="GO" id="GO:0004674">
    <property type="term" value="F:protein serine/threonine kinase activity"/>
    <property type="evidence" value="ECO:0007669"/>
    <property type="project" value="UniProtKB-EC"/>
</dbReference>
<evidence type="ECO:0000256" key="6">
    <source>
        <dbReference type="ARBA" id="ARBA00022801"/>
    </source>
</evidence>
<dbReference type="SMART" id="SM00382">
    <property type="entry name" value="AAA"/>
    <property type="match status" value="2"/>
</dbReference>
<dbReference type="InterPro" id="IPR030665">
    <property type="entry name" value="KaiC"/>
</dbReference>
<dbReference type="InterPro" id="IPR003593">
    <property type="entry name" value="AAA+_ATPase"/>
</dbReference>
<dbReference type="Proteomes" id="UP000028839">
    <property type="component" value="Unassembled WGS sequence"/>
</dbReference>
<evidence type="ECO:0000313" key="8">
    <source>
        <dbReference type="EMBL" id="KFI19742.1"/>
    </source>
</evidence>
<keyword evidence="6" id="KW-0378">Hydrolase</keyword>
<evidence type="ECO:0000313" key="9">
    <source>
        <dbReference type="Proteomes" id="UP000028839"/>
    </source>
</evidence>
<feature type="domain" description="KaiC" evidence="7">
    <location>
        <begin position="242"/>
        <end position="482"/>
    </location>
</feature>
<keyword evidence="2" id="KW-0597">Phosphoprotein</keyword>
<feature type="domain" description="KaiC" evidence="7">
    <location>
        <begin position="6"/>
        <end position="239"/>
    </location>
</feature>
<dbReference type="PIRSF" id="PIRSF039117">
    <property type="entry name" value="KaiC"/>
    <property type="match status" value="1"/>
</dbReference>
<comment type="caution">
    <text evidence="8">The sequence shown here is derived from an EMBL/GenBank/DDBJ whole genome shotgun (WGS) entry which is preliminary data.</text>
</comment>
<keyword evidence="5" id="KW-0418">Kinase</keyword>
<dbReference type="PRINTS" id="PR01874">
    <property type="entry name" value="DNAREPAIRADA"/>
</dbReference>
<dbReference type="EMBL" id="JPGN01000041">
    <property type="protein sequence ID" value="KFI19742.1"/>
    <property type="molecule type" value="Genomic_DNA"/>
</dbReference>
<keyword evidence="3" id="KW-0808">Transferase</keyword>
<dbReference type="Gene3D" id="3.40.50.300">
    <property type="entry name" value="P-loop containing nucleotide triphosphate hydrolases"/>
    <property type="match status" value="2"/>
</dbReference>
<proteinExistence type="predicted"/>
<evidence type="ECO:0000256" key="3">
    <source>
        <dbReference type="ARBA" id="ARBA00022679"/>
    </source>
</evidence>
<dbReference type="HOGENOM" id="CLU_023669_4_2_6"/>
<dbReference type="InterPro" id="IPR027417">
    <property type="entry name" value="P-loop_NTPase"/>
</dbReference>
<dbReference type="EC" id="2.7.11.1" evidence="1"/>
<dbReference type="Pfam" id="PF06745">
    <property type="entry name" value="ATPase"/>
    <property type="match status" value="2"/>
</dbReference>
<evidence type="ECO:0000256" key="4">
    <source>
        <dbReference type="ARBA" id="ARBA00022737"/>
    </source>
</evidence>
<dbReference type="GO" id="GO:0016787">
    <property type="term" value="F:hydrolase activity"/>
    <property type="evidence" value="ECO:0007669"/>
    <property type="project" value="UniProtKB-KW"/>
</dbReference>
<dbReference type="SUPFAM" id="SSF52540">
    <property type="entry name" value="P-loop containing nucleoside triphosphate hydrolases"/>
    <property type="match status" value="2"/>
</dbReference>
<dbReference type="InterPro" id="IPR010624">
    <property type="entry name" value="KaiC_dom"/>
</dbReference>
<evidence type="ECO:0000256" key="2">
    <source>
        <dbReference type="ARBA" id="ARBA00022553"/>
    </source>
</evidence>
<keyword evidence="4" id="KW-0677">Repeat</keyword>
<dbReference type="InterPro" id="IPR051347">
    <property type="entry name" value="Circadian_clock_KaiC-rel"/>
</dbReference>
<reference evidence="8 9" key="1">
    <citation type="submission" date="2014-07" db="EMBL/GenBank/DDBJ databases">
        <title>Comparative analysis of Nitrosococcus oceani genome inventories of strains from Pacific and Atlantic gyres.</title>
        <authorList>
            <person name="Lim C.K."/>
            <person name="Wang L."/>
            <person name="Sayavedra-Soto L.A."/>
            <person name="Klotz M.G."/>
        </authorList>
    </citation>
    <scope>NUCLEOTIDE SEQUENCE [LARGE SCALE GENOMIC DNA]</scope>
    <source>
        <strain evidence="8 9">C-27</strain>
    </source>
</reference>
<dbReference type="InterPro" id="IPR014774">
    <property type="entry name" value="KaiC-like_dom"/>
</dbReference>
<name>A0A0E2ZN00_9GAMM</name>
<accession>A0A0E2ZN00</accession>
<organism evidence="8 9">
    <name type="scientific">Nitrosococcus oceani C-27</name>
    <dbReference type="NCBI Taxonomy" id="314279"/>
    <lineage>
        <taxon>Bacteria</taxon>
        <taxon>Pseudomonadati</taxon>
        <taxon>Pseudomonadota</taxon>
        <taxon>Gammaproteobacteria</taxon>
        <taxon>Chromatiales</taxon>
        <taxon>Chromatiaceae</taxon>
        <taxon>Nitrosococcus</taxon>
    </lineage>
</organism>
<dbReference type="AlphaFoldDB" id="A0A0E2ZN00"/>
<evidence type="ECO:0000259" key="7">
    <source>
        <dbReference type="PROSITE" id="PS51146"/>
    </source>
</evidence>
<dbReference type="PANTHER" id="PTHR42926:SF1">
    <property type="entry name" value="CIRCADIAN CLOCK OSCILLATOR PROTEIN KAIC 1"/>
    <property type="match status" value="1"/>
</dbReference>
<dbReference type="GO" id="GO:0005524">
    <property type="term" value="F:ATP binding"/>
    <property type="evidence" value="ECO:0007669"/>
    <property type="project" value="InterPro"/>
</dbReference>
<dbReference type="PANTHER" id="PTHR42926">
    <property type="match status" value="1"/>
</dbReference>
<evidence type="ECO:0000256" key="5">
    <source>
        <dbReference type="ARBA" id="ARBA00022777"/>
    </source>
</evidence>
<sequence length="482" mass="52796">MSGTSERVSTGLEALDHILSGGLIKQSAYLVRGGPGQGKTTLGLHFLAAADGQSSPLFIGFQEPEEQLRVNAESVGIDISNFRFLSLTPEEHFFTEQQSYDVFAAADVEQEPLAKSVMETVERAIPTHVFVDSMTQLRFLSADVYQYRKQVLSFLRYFRERGATILFTSELSAELPDEDLQFIADGVITLDTAPNGSFLQVSKFRGSNFLRGPHQMRVGNRGLEIFPRPLPPKANLGEDERWRWSTGIEKLDKILGGGLEAGTISLITGPSGTGKSTLASLFVAQAAAQGRKAAIYLFEEEIDALLHRASSLSIDLKNPLREGQIKLEQVEPLRYLTDEFATLVSQEVEEEGVELIVLDSIAGFELTLGGDEEAKRALHALAKSLSRRGASVLLVNEIEALTGQFKISGKGISYLSDNVIFLRFMEIEGALKKSLGVLKKRLSAFDTRMYSYEIGPTALLIGDPVGKQGWQGVLDGQQAVHP</sequence>
<dbReference type="OrthoDB" id="9787927at2"/>